<dbReference type="PROSITE" id="PS50048">
    <property type="entry name" value="ZN2_CY6_FUNGAL_2"/>
    <property type="match status" value="1"/>
</dbReference>
<dbReference type="GeneID" id="63752455"/>
<dbReference type="PANTHER" id="PTHR47424">
    <property type="entry name" value="REGULATORY PROTEIN GAL4"/>
    <property type="match status" value="1"/>
</dbReference>
<dbReference type="SUPFAM" id="SSF57701">
    <property type="entry name" value="Zn2/Cys6 DNA-binding domain"/>
    <property type="match status" value="1"/>
</dbReference>
<keyword evidence="5" id="KW-0539">Nucleus</keyword>
<keyword evidence="4" id="KW-0804">Transcription</keyword>
<evidence type="ECO:0000313" key="9">
    <source>
        <dbReference type="Proteomes" id="UP000184383"/>
    </source>
</evidence>
<dbReference type="PANTHER" id="PTHR47424:SF3">
    <property type="entry name" value="REGULATORY PROTEIN GAL4"/>
    <property type="match status" value="1"/>
</dbReference>
<keyword evidence="1" id="KW-0479">Metal-binding</keyword>
<dbReference type="STRING" id="1073089.A0A1L9R5G3"/>
<dbReference type="SMART" id="SM00906">
    <property type="entry name" value="Fungal_trans"/>
    <property type="match status" value="1"/>
</dbReference>
<protein>
    <recommendedName>
        <fullName evidence="7">Zn(2)-C6 fungal-type domain-containing protein</fullName>
    </recommendedName>
</protein>
<dbReference type="GO" id="GO:0000435">
    <property type="term" value="P:positive regulation of transcription from RNA polymerase II promoter by galactose"/>
    <property type="evidence" value="ECO:0007669"/>
    <property type="project" value="TreeGrafter"/>
</dbReference>
<evidence type="ECO:0000256" key="2">
    <source>
        <dbReference type="ARBA" id="ARBA00023015"/>
    </source>
</evidence>
<dbReference type="InterPro" id="IPR036864">
    <property type="entry name" value="Zn2-C6_fun-type_DNA-bd_sf"/>
</dbReference>
<feature type="region of interest" description="Disordered" evidence="6">
    <location>
        <begin position="612"/>
        <end position="647"/>
    </location>
</feature>
<sequence length="700" mass="78026">MDAEPSPKRRRVALACTSCRERKVRCDGTKPVCTACQKRGSTACVYQVISSTAKYQSERAYTQSLQSYVQNIERQAQMSDDTRPVGTIPDVQTPEASEAILSQNAPADTVSPINAMGTAIPMMDHVSSTADQFYGQSSVVSLIQQVVPTRKTARHSSGSILATPKENSSLLDETFSLPPRRAADWLLDIYFHNVHVFYPWVHTHSFMKAYESLWTNQDTSTNNIPDIGLGGSNCPSSVFSCALNAIFALACEFSNLDFTEKTRLSALFYDRIKGLLHIDLLDSGSLCHVQALLLVAQYLQCTQYPTRCWNIVGLAYRMSLGLGLHSMGNAQEMSAIETQIRRRVWHGCIQMDITVSMTMGRPPTAPRYNVPLPDTIDDEFLIVGMNDCRQPEEIFSQTTSYLENLKLIDILGKILLNVYHGDKSDRGSNGSVRDLEAILQLDSELASFEKALHPNLDWNNRDHIESKLLFKRQSNVLQARFLHLKLLLYRPTFSLFCSRDKTETTSDLPRIHQKNCAVLCVQAACNLIESLERATAVDSTGVWWYGVFYLVTAGIILVLADSDESLIASFSKEQLETAWGNCLQALFRMAQGHSSARDYAIALGALKQRAGSQRINASQSRAPSRARSQQGIDDQVSETTNPPDLVDENDLRIANIETDGSPHDIFSPLLQNWETGIEDIMLPAHLLQDIDEGFSLPHLF</sequence>
<dbReference type="Pfam" id="PF04082">
    <property type="entry name" value="Fungal_trans"/>
    <property type="match status" value="1"/>
</dbReference>
<dbReference type="VEuPathDB" id="FungiDB:ASPWEDRAFT_45713"/>
<evidence type="ECO:0000256" key="1">
    <source>
        <dbReference type="ARBA" id="ARBA00022723"/>
    </source>
</evidence>
<feature type="domain" description="Zn(2)-C6 fungal-type" evidence="7">
    <location>
        <begin position="15"/>
        <end position="46"/>
    </location>
</feature>
<evidence type="ECO:0000259" key="7">
    <source>
        <dbReference type="PROSITE" id="PS50048"/>
    </source>
</evidence>
<dbReference type="InterPro" id="IPR051127">
    <property type="entry name" value="Fungal_SecMet_Regulators"/>
</dbReference>
<dbReference type="OrthoDB" id="3364175at2759"/>
<evidence type="ECO:0000256" key="5">
    <source>
        <dbReference type="ARBA" id="ARBA00023242"/>
    </source>
</evidence>
<dbReference type="CDD" id="cd00067">
    <property type="entry name" value="GAL4"/>
    <property type="match status" value="1"/>
</dbReference>
<keyword evidence="9" id="KW-1185">Reference proteome</keyword>
<dbReference type="GO" id="GO:0005634">
    <property type="term" value="C:nucleus"/>
    <property type="evidence" value="ECO:0007669"/>
    <property type="project" value="TreeGrafter"/>
</dbReference>
<keyword evidence="2" id="KW-0805">Transcription regulation</keyword>
<dbReference type="Pfam" id="PF00172">
    <property type="entry name" value="Zn_clus"/>
    <property type="match status" value="1"/>
</dbReference>
<gene>
    <name evidence="8" type="ORF">ASPWEDRAFT_45713</name>
</gene>
<dbReference type="RefSeq" id="XP_040683821.1">
    <property type="nucleotide sequence ID" value="XM_040836607.1"/>
</dbReference>
<dbReference type="CDD" id="cd12148">
    <property type="entry name" value="fungal_TF_MHR"/>
    <property type="match status" value="1"/>
</dbReference>
<name>A0A1L9R5G3_ASPWE</name>
<dbReference type="SMART" id="SM00066">
    <property type="entry name" value="GAL4"/>
    <property type="match status" value="1"/>
</dbReference>
<accession>A0A1L9R5G3</accession>
<dbReference type="GO" id="GO:0000978">
    <property type="term" value="F:RNA polymerase II cis-regulatory region sequence-specific DNA binding"/>
    <property type="evidence" value="ECO:0007669"/>
    <property type="project" value="TreeGrafter"/>
</dbReference>
<dbReference type="EMBL" id="KV878217">
    <property type="protein sequence ID" value="OJJ30144.1"/>
    <property type="molecule type" value="Genomic_DNA"/>
</dbReference>
<reference evidence="9" key="1">
    <citation type="journal article" date="2017" name="Genome Biol.">
        <title>Comparative genomics reveals high biological diversity and specific adaptations in the industrially and medically important fungal genus Aspergillus.</title>
        <authorList>
            <person name="de Vries R.P."/>
            <person name="Riley R."/>
            <person name="Wiebenga A."/>
            <person name="Aguilar-Osorio G."/>
            <person name="Amillis S."/>
            <person name="Uchima C.A."/>
            <person name="Anderluh G."/>
            <person name="Asadollahi M."/>
            <person name="Askin M."/>
            <person name="Barry K."/>
            <person name="Battaglia E."/>
            <person name="Bayram O."/>
            <person name="Benocci T."/>
            <person name="Braus-Stromeyer S.A."/>
            <person name="Caldana C."/>
            <person name="Canovas D."/>
            <person name="Cerqueira G.C."/>
            <person name="Chen F."/>
            <person name="Chen W."/>
            <person name="Choi C."/>
            <person name="Clum A."/>
            <person name="Dos Santos R.A."/>
            <person name="Damasio A.R."/>
            <person name="Diallinas G."/>
            <person name="Emri T."/>
            <person name="Fekete E."/>
            <person name="Flipphi M."/>
            <person name="Freyberg S."/>
            <person name="Gallo A."/>
            <person name="Gournas C."/>
            <person name="Habgood R."/>
            <person name="Hainaut M."/>
            <person name="Harispe M.L."/>
            <person name="Henrissat B."/>
            <person name="Hilden K.S."/>
            <person name="Hope R."/>
            <person name="Hossain A."/>
            <person name="Karabika E."/>
            <person name="Karaffa L."/>
            <person name="Karanyi Z."/>
            <person name="Krasevec N."/>
            <person name="Kuo A."/>
            <person name="Kusch H."/>
            <person name="LaButti K."/>
            <person name="Lagendijk E.L."/>
            <person name="Lapidus A."/>
            <person name="Levasseur A."/>
            <person name="Lindquist E."/>
            <person name="Lipzen A."/>
            <person name="Logrieco A.F."/>
            <person name="MacCabe A."/>
            <person name="Maekelae M.R."/>
            <person name="Malavazi I."/>
            <person name="Melin P."/>
            <person name="Meyer V."/>
            <person name="Mielnichuk N."/>
            <person name="Miskei M."/>
            <person name="Molnar A.P."/>
            <person name="Mule G."/>
            <person name="Ngan C.Y."/>
            <person name="Orejas M."/>
            <person name="Orosz E."/>
            <person name="Ouedraogo J.P."/>
            <person name="Overkamp K.M."/>
            <person name="Park H.-S."/>
            <person name="Perrone G."/>
            <person name="Piumi F."/>
            <person name="Punt P.J."/>
            <person name="Ram A.F."/>
            <person name="Ramon A."/>
            <person name="Rauscher S."/>
            <person name="Record E."/>
            <person name="Riano-Pachon D.M."/>
            <person name="Robert V."/>
            <person name="Roehrig J."/>
            <person name="Ruller R."/>
            <person name="Salamov A."/>
            <person name="Salih N.S."/>
            <person name="Samson R.A."/>
            <person name="Sandor E."/>
            <person name="Sanguinetti M."/>
            <person name="Schuetze T."/>
            <person name="Sepcic K."/>
            <person name="Shelest E."/>
            <person name="Sherlock G."/>
            <person name="Sophianopoulou V."/>
            <person name="Squina F.M."/>
            <person name="Sun H."/>
            <person name="Susca A."/>
            <person name="Todd R.B."/>
            <person name="Tsang A."/>
            <person name="Unkles S.E."/>
            <person name="van de Wiele N."/>
            <person name="van Rossen-Uffink D."/>
            <person name="Oliveira J.V."/>
            <person name="Vesth T.C."/>
            <person name="Visser J."/>
            <person name="Yu J.-H."/>
            <person name="Zhou M."/>
            <person name="Andersen M.R."/>
            <person name="Archer D.B."/>
            <person name="Baker S.E."/>
            <person name="Benoit I."/>
            <person name="Brakhage A.A."/>
            <person name="Braus G.H."/>
            <person name="Fischer R."/>
            <person name="Frisvad J.C."/>
            <person name="Goldman G.H."/>
            <person name="Houbraken J."/>
            <person name="Oakley B."/>
            <person name="Pocsi I."/>
            <person name="Scazzocchio C."/>
            <person name="Seiboth B."/>
            <person name="vanKuyk P.A."/>
            <person name="Wortman J."/>
            <person name="Dyer P.S."/>
            <person name="Grigoriev I.V."/>
        </authorList>
    </citation>
    <scope>NUCLEOTIDE SEQUENCE [LARGE SCALE GENOMIC DNA]</scope>
    <source>
        <strain evidence="9">DTO 134E9</strain>
    </source>
</reference>
<feature type="compositionally biased region" description="Low complexity" evidence="6">
    <location>
        <begin position="617"/>
        <end position="630"/>
    </location>
</feature>
<dbReference type="GO" id="GO:0008270">
    <property type="term" value="F:zinc ion binding"/>
    <property type="evidence" value="ECO:0007669"/>
    <property type="project" value="InterPro"/>
</dbReference>
<dbReference type="PROSITE" id="PS00463">
    <property type="entry name" value="ZN2_CY6_FUNGAL_1"/>
    <property type="match status" value="1"/>
</dbReference>
<dbReference type="Gene3D" id="4.10.240.10">
    <property type="entry name" value="Zn(2)-C6 fungal-type DNA-binding domain"/>
    <property type="match status" value="1"/>
</dbReference>
<organism evidence="8 9">
    <name type="scientific">Aspergillus wentii DTO 134E9</name>
    <dbReference type="NCBI Taxonomy" id="1073089"/>
    <lineage>
        <taxon>Eukaryota</taxon>
        <taxon>Fungi</taxon>
        <taxon>Dikarya</taxon>
        <taxon>Ascomycota</taxon>
        <taxon>Pezizomycotina</taxon>
        <taxon>Eurotiomycetes</taxon>
        <taxon>Eurotiomycetidae</taxon>
        <taxon>Eurotiales</taxon>
        <taxon>Aspergillaceae</taxon>
        <taxon>Aspergillus</taxon>
        <taxon>Aspergillus subgen. Cremei</taxon>
    </lineage>
</organism>
<keyword evidence="3" id="KW-0238">DNA-binding</keyword>
<dbReference type="Proteomes" id="UP000184383">
    <property type="component" value="Unassembled WGS sequence"/>
</dbReference>
<dbReference type="GO" id="GO:0000981">
    <property type="term" value="F:DNA-binding transcription factor activity, RNA polymerase II-specific"/>
    <property type="evidence" value="ECO:0007669"/>
    <property type="project" value="InterPro"/>
</dbReference>
<evidence type="ECO:0000256" key="4">
    <source>
        <dbReference type="ARBA" id="ARBA00023163"/>
    </source>
</evidence>
<evidence type="ECO:0000256" key="3">
    <source>
        <dbReference type="ARBA" id="ARBA00023125"/>
    </source>
</evidence>
<dbReference type="AlphaFoldDB" id="A0A1L9R5G3"/>
<dbReference type="GO" id="GO:0006351">
    <property type="term" value="P:DNA-templated transcription"/>
    <property type="evidence" value="ECO:0007669"/>
    <property type="project" value="InterPro"/>
</dbReference>
<evidence type="ECO:0000256" key="6">
    <source>
        <dbReference type="SAM" id="MobiDB-lite"/>
    </source>
</evidence>
<evidence type="ECO:0000313" key="8">
    <source>
        <dbReference type="EMBL" id="OJJ30144.1"/>
    </source>
</evidence>
<dbReference type="InterPro" id="IPR001138">
    <property type="entry name" value="Zn2Cys6_DnaBD"/>
</dbReference>
<proteinExistence type="predicted"/>
<dbReference type="InterPro" id="IPR007219">
    <property type="entry name" value="XnlR_reg_dom"/>
</dbReference>